<proteinExistence type="predicted"/>
<name>A0AAE3GZ55_9BACT</name>
<dbReference type="GO" id="GO:0005886">
    <property type="term" value="C:plasma membrane"/>
    <property type="evidence" value="ECO:0007669"/>
    <property type="project" value="UniProtKB-SubCell"/>
</dbReference>
<evidence type="ECO:0000313" key="8">
    <source>
        <dbReference type="EMBL" id="MCP9761989.1"/>
    </source>
</evidence>
<dbReference type="Proteomes" id="UP001204144">
    <property type="component" value="Unassembled WGS sequence"/>
</dbReference>
<dbReference type="Pfam" id="PF13396">
    <property type="entry name" value="PLDc_N"/>
    <property type="match status" value="1"/>
</dbReference>
<keyword evidence="4 6" id="KW-1133">Transmembrane helix</keyword>
<feature type="domain" description="Cardiolipin synthase N-terminal" evidence="7">
    <location>
        <begin position="29"/>
        <end position="71"/>
    </location>
</feature>
<comment type="caution">
    <text evidence="8">The sequence shown here is derived from an EMBL/GenBank/DDBJ whole genome shotgun (WGS) entry which is preliminary data.</text>
</comment>
<evidence type="ECO:0000256" key="2">
    <source>
        <dbReference type="ARBA" id="ARBA00022475"/>
    </source>
</evidence>
<gene>
    <name evidence="8" type="ORF">EGI31_03415</name>
</gene>
<evidence type="ECO:0000256" key="3">
    <source>
        <dbReference type="ARBA" id="ARBA00022692"/>
    </source>
</evidence>
<keyword evidence="9" id="KW-1185">Reference proteome</keyword>
<dbReference type="AlphaFoldDB" id="A0AAE3GZ55"/>
<evidence type="ECO:0000256" key="5">
    <source>
        <dbReference type="ARBA" id="ARBA00023136"/>
    </source>
</evidence>
<reference evidence="8 9" key="1">
    <citation type="submission" date="2018-11" db="EMBL/GenBank/DDBJ databases">
        <title>Novel bacteria species description.</title>
        <authorList>
            <person name="Han J.-H."/>
        </authorList>
    </citation>
    <scope>NUCLEOTIDE SEQUENCE [LARGE SCALE GENOMIC DNA]</scope>
    <source>
        <strain evidence="8 9">KCTC23259</strain>
    </source>
</reference>
<evidence type="ECO:0000313" key="9">
    <source>
        <dbReference type="Proteomes" id="UP001204144"/>
    </source>
</evidence>
<evidence type="ECO:0000259" key="7">
    <source>
        <dbReference type="Pfam" id="PF13396"/>
    </source>
</evidence>
<dbReference type="RefSeq" id="WP_374760673.1">
    <property type="nucleotide sequence ID" value="NZ_RJUF01000004.1"/>
</dbReference>
<dbReference type="InterPro" id="IPR027379">
    <property type="entry name" value="CLS_N"/>
</dbReference>
<keyword evidence="5 6" id="KW-0472">Membrane</keyword>
<feature type="transmembrane region" description="Helical" evidence="6">
    <location>
        <begin position="49"/>
        <end position="69"/>
    </location>
</feature>
<accession>A0AAE3GZ55</accession>
<keyword evidence="3 6" id="KW-0812">Transmembrane</keyword>
<organism evidence="8 9">
    <name type="scientific">Lacihabitans soyangensis</name>
    <dbReference type="NCBI Taxonomy" id="869394"/>
    <lineage>
        <taxon>Bacteria</taxon>
        <taxon>Pseudomonadati</taxon>
        <taxon>Bacteroidota</taxon>
        <taxon>Cytophagia</taxon>
        <taxon>Cytophagales</taxon>
        <taxon>Leadbetterellaceae</taxon>
        <taxon>Lacihabitans</taxon>
    </lineage>
</organism>
<feature type="transmembrane region" description="Helical" evidence="6">
    <location>
        <begin position="14"/>
        <end position="37"/>
    </location>
</feature>
<dbReference type="EMBL" id="RJUF01000004">
    <property type="protein sequence ID" value="MCP9761989.1"/>
    <property type="molecule type" value="Genomic_DNA"/>
</dbReference>
<protein>
    <recommendedName>
        <fullName evidence="7">Cardiolipin synthase N-terminal domain-containing protein</fullName>
    </recommendedName>
</protein>
<evidence type="ECO:0000256" key="6">
    <source>
        <dbReference type="SAM" id="Phobius"/>
    </source>
</evidence>
<evidence type="ECO:0000256" key="4">
    <source>
        <dbReference type="ARBA" id="ARBA00022989"/>
    </source>
</evidence>
<comment type="subcellular location">
    <subcellularLocation>
        <location evidence="1">Cell membrane</location>
        <topology evidence="1">Multi-pass membrane protein</topology>
    </subcellularLocation>
</comment>
<evidence type="ECO:0000256" key="1">
    <source>
        <dbReference type="ARBA" id="ARBA00004651"/>
    </source>
</evidence>
<keyword evidence="2" id="KW-1003">Cell membrane</keyword>
<sequence length="77" mass="8584">MTSLFLGNLGLTEIFVILFIVLIPLTIGFWIIAILDLVKRQFVSKAAKVIWAIVILLLPFLGSILYLLIGRKGGDRN</sequence>